<evidence type="ECO:0000256" key="1">
    <source>
        <dbReference type="SAM" id="MobiDB-lite"/>
    </source>
</evidence>
<accession>A0A1I7ERG9</accession>
<dbReference type="AlphaFoldDB" id="A0A1I7ERG9"/>
<organism evidence="2 3">
    <name type="scientific">Paraburkholderia aspalathi</name>
    <dbReference type="NCBI Taxonomy" id="1324617"/>
    <lineage>
        <taxon>Bacteria</taxon>
        <taxon>Pseudomonadati</taxon>
        <taxon>Pseudomonadota</taxon>
        <taxon>Betaproteobacteria</taxon>
        <taxon>Burkholderiales</taxon>
        <taxon>Burkholderiaceae</taxon>
        <taxon>Paraburkholderia</taxon>
    </lineage>
</organism>
<protein>
    <submittedName>
        <fullName evidence="2">Uncharacterized protein</fullName>
    </submittedName>
</protein>
<dbReference type="EMBL" id="FPBH01000058">
    <property type="protein sequence ID" value="SFU26525.1"/>
    <property type="molecule type" value="Genomic_DNA"/>
</dbReference>
<evidence type="ECO:0000313" key="3">
    <source>
        <dbReference type="Proteomes" id="UP000198844"/>
    </source>
</evidence>
<name>A0A1I7ERG9_9BURK</name>
<feature type="region of interest" description="Disordered" evidence="1">
    <location>
        <begin position="1"/>
        <end position="36"/>
    </location>
</feature>
<gene>
    <name evidence="2" type="ORF">SAMN05192563_10581</name>
</gene>
<dbReference type="Proteomes" id="UP000198844">
    <property type="component" value="Unassembled WGS sequence"/>
</dbReference>
<feature type="compositionally biased region" description="Basic residues" evidence="1">
    <location>
        <begin position="23"/>
        <end position="32"/>
    </location>
</feature>
<proteinExistence type="predicted"/>
<reference evidence="2 3" key="1">
    <citation type="submission" date="2016-10" db="EMBL/GenBank/DDBJ databases">
        <authorList>
            <person name="de Groot N.N."/>
        </authorList>
    </citation>
    <scope>NUCLEOTIDE SEQUENCE [LARGE SCALE GENOMIC DNA]</scope>
    <source>
        <strain evidence="2 3">LMG 27731</strain>
    </source>
</reference>
<evidence type="ECO:0000313" key="2">
    <source>
        <dbReference type="EMBL" id="SFU26525.1"/>
    </source>
</evidence>
<sequence>MTRNGAHRTLQDRRLAELSNSKRTAKNPRPKPKRDFFNRIGRKLTARLWRLPPLVFVCLAVAEYPQHGVC</sequence>